<reference evidence="2" key="1">
    <citation type="submission" date="2023-01" db="EMBL/GenBank/DDBJ databases">
        <title>Exophiala dermititidis isolated from Cystic Fibrosis Patient.</title>
        <authorList>
            <person name="Kurbessoian T."/>
            <person name="Crocker A."/>
            <person name="Murante D."/>
            <person name="Hogan D.A."/>
            <person name="Stajich J.E."/>
        </authorList>
    </citation>
    <scope>NUCLEOTIDE SEQUENCE</scope>
    <source>
        <strain evidence="2">Ex8</strain>
    </source>
</reference>
<evidence type="ECO:0000313" key="2">
    <source>
        <dbReference type="EMBL" id="KAJ8995598.1"/>
    </source>
</evidence>
<evidence type="ECO:0000256" key="1">
    <source>
        <dbReference type="SAM" id="MobiDB-lite"/>
    </source>
</evidence>
<dbReference type="EMBL" id="JAJGCB010000001">
    <property type="protein sequence ID" value="KAJ8995598.1"/>
    <property type="molecule type" value="Genomic_DNA"/>
</dbReference>
<evidence type="ECO:0000313" key="3">
    <source>
        <dbReference type="Proteomes" id="UP001161757"/>
    </source>
</evidence>
<gene>
    <name evidence="2" type="ORF">HRR80_000363</name>
</gene>
<proteinExistence type="predicted"/>
<name>A0AAN6F2N8_EXODE</name>
<accession>A0AAN6F2N8</accession>
<feature type="region of interest" description="Disordered" evidence="1">
    <location>
        <begin position="394"/>
        <end position="416"/>
    </location>
</feature>
<protein>
    <submittedName>
        <fullName evidence="2">Uncharacterized protein</fullName>
    </submittedName>
</protein>
<dbReference type="Proteomes" id="UP001161757">
    <property type="component" value="Unassembled WGS sequence"/>
</dbReference>
<comment type="caution">
    <text evidence="2">The sequence shown here is derived from an EMBL/GenBank/DDBJ whole genome shotgun (WGS) entry which is preliminary data.</text>
</comment>
<dbReference type="AlphaFoldDB" id="A0AAN6F2N8"/>
<organism evidence="2 3">
    <name type="scientific">Exophiala dermatitidis</name>
    <name type="common">Black yeast-like fungus</name>
    <name type="synonym">Wangiella dermatitidis</name>
    <dbReference type="NCBI Taxonomy" id="5970"/>
    <lineage>
        <taxon>Eukaryota</taxon>
        <taxon>Fungi</taxon>
        <taxon>Dikarya</taxon>
        <taxon>Ascomycota</taxon>
        <taxon>Pezizomycotina</taxon>
        <taxon>Eurotiomycetes</taxon>
        <taxon>Chaetothyriomycetidae</taxon>
        <taxon>Chaetothyriales</taxon>
        <taxon>Herpotrichiellaceae</taxon>
        <taxon>Exophiala</taxon>
    </lineage>
</organism>
<sequence length="679" mass="77940">MADHVALLGRRLRFWVAMVFEARVAWLVQPHLPCFLFGAEGSTFDCGMLLPTVSVPSSNFPMTLDQATERFQQRRVLIPLDCKTIMPILATRQQVGGIYVYQIVHREEQRKCSAYIVQNPAAAAMVLLLPHFFLDPKWPEPLRTHPIIHSGIVLLPDGPPEPMPTEWSVFEMPIGYLAEALQNLVDFALGRSGWRNPYNGIEIPRRPHPFPRTTLQELAPLSEQHSDDRFLRQLQVAFDQYGEHYDILLPTTRSCVGDVHIVHRETGAQALVEVKRRALFPTSGTVKHLNGRKHIDQSSISHWFTPFAVWDFLLSTSKGTDVLFISKDLLPDDWFQPPYEPVTLHPWTSDRTVLRDHLFSAEPGSRQFVREMEKTLERRRGTQGLRARNDRLQQISEGDPGMVSGTQSGGPRGPDGDRVLRLRSNIPGSTIVGDNVRYAPRLSRTHWAEIIQHECRKCGYGAIYELKNHPSGTHFFSPCVADSFAELPLSSPGLFINFAHLQLLHQRQPHDHRRAYQFFRATHTYSPSIFVLSSMPEELDHIPHDYFLVPSQLLRTRERRYNNWRVMKEGWKERTHAAIPLDLTTGDMIDLFAVPQTGIVDCLRRILETPAGQEDFHIEGYPTRSGRFRTPPAKVEDYMVNKLVVLQEYARLMEDKKHWLNRLHVGRPLRGEDDGFQEE</sequence>